<dbReference type="PANTHER" id="PTHR31126:SF1">
    <property type="entry name" value="TYROSINE SPECIFIC PROTEIN PHOSPHATASES DOMAIN-CONTAINING PROTEIN"/>
    <property type="match status" value="1"/>
</dbReference>
<protein>
    <recommendedName>
        <fullName evidence="1">protein-tyrosine-phosphatase</fullName>
        <ecNumber evidence="1">3.1.3.48</ecNumber>
    </recommendedName>
</protein>
<dbReference type="PROSITE" id="PS50056">
    <property type="entry name" value="TYR_PHOSPHATASE_2"/>
    <property type="match status" value="1"/>
</dbReference>
<dbReference type="SUPFAM" id="SSF52799">
    <property type="entry name" value="(Phosphotyrosine protein) phosphatases II"/>
    <property type="match status" value="1"/>
</dbReference>
<dbReference type="PROSITE" id="PS00383">
    <property type="entry name" value="TYR_PHOSPHATASE_1"/>
    <property type="match status" value="1"/>
</dbReference>
<evidence type="ECO:0000259" key="3">
    <source>
        <dbReference type="PROSITE" id="PS50206"/>
    </source>
</evidence>
<dbReference type="AlphaFoldDB" id="A0A644ZBK6"/>
<name>A0A644ZBK6_9ZZZZ</name>
<evidence type="ECO:0000256" key="1">
    <source>
        <dbReference type="ARBA" id="ARBA00013064"/>
    </source>
</evidence>
<dbReference type="InterPro" id="IPR026893">
    <property type="entry name" value="Tyr/Ser_Pase_IphP-type"/>
</dbReference>
<dbReference type="InterPro" id="IPR016130">
    <property type="entry name" value="Tyr_Pase_AS"/>
</dbReference>
<organism evidence="4">
    <name type="scientific">bioreactor metagenome</name>
    <dbReference type="NCBI Taxonomy" id="1076179"/>
    <lineage>
        <taxon>unclassified sequences</taxon>
        <taxon>metagenomes</taxon>
        <taxon>ecological metagenomes</taxon>
    </lineage>
</organism>
<feature type="domain" description="Rhodanese" evidence="3">
    <location>
        <begin position="153"/>
        <end position="217"/>
    </location>
</feature>
<reference evidence="4" key="1">
    <citation type="submission" date="2019-08" db="EMBL/GenBank/DDBJ databases">
        <authorList>
            <person name="Kucharzyk K."/>
            <person name="Murdoch R.W."/>
            <person name="Higgins S."/>
            <person name="Loffler F."/>
        </authorList>
    </citation>
    <scope>NUCLEOTIDE SEQUENCE</scope>
</reference>
<dbReference type="EC" id="3.1.3.48" evidence="1"/>
<sequence length="278" mass="31282">MSVRVCRQVSALSCACHTKHPLFQYIVEMDHEFTRTVDLAGASNFRDLGGYLGQDDRLVRWRRLFRSDHLAALTDQDTRVLSELGVSRALDFRGHDERSALAYDLPNVRYHALSIEPTVVQRAKEMALAGQQLSAPVAVGLMQDTYRAFVSSNAEQYAQLFEHLLESDQPLVFHCTAGKDRTGFAAALILLALGVPRAVVMEDYLLTNGLYRRPATLNNSNTPEEVLNVLWRVQSEFLDAALHAVDADHGGLDRYLEKRLGVGQKERERLAQLYLAQR</sequence>
<accession>A0A644ZBK6</accession>
<dbReference type="Pfam" id="PF13350">
    <property type="entry name" value="Y_phosphatase3"/>
    <property type="match status" value="1"/>
</dbReference>
<comment type="caution">
    <text evidence="4">The sequence shown here is derived from an EMBL/GenBank/DDBJ whole genome shotgun (WGS) entry which is preliminary data.</text>
</comment>
<dbReference type="PROSITE" id="PS50206">
    <property type="entry name" value="RHODANESE_3"/>
    <property type="match status" value="1"/>
</dbReference>
<feature type="domain" description="Tyrosine specific protein phosphatases" evidence="2">
    <location>
        <begin position="155"/>
        <end position="195"/>
    </location>
</feature>
<dbReference type="InterPro" id="IPR001763">
    <property type="entry name" value="Rhodanese-like_dom"/>
</dbReference>
<dbReference type="PANTHER" id="PTHR31126">
    <property type="entry name" value="TYROSINE-PROTEIN PHOSPHATASE"/>
    <property type="match status" value="1"/>
</dbReference>
<gene>
    <name evidence="4" type="ORF">SDC9_82698</name>
</gene>
<evidence type="ECO:0000259" key="2">
    <source>
        <dbReference type="PROSITE" id="PS50056"/>
    </source>
</evidence>
<proteinExistence type="predicted"/>
<dbReference type="Gene3D" id="3.90.190.10">
    <property type="entry name" value="Protein tyrosine phosphatase superfamily"/>
    <property type="match status" value="1"/>
</dbReference>
<dbReference type="EMBL" id="VSSQ01007498">
    <property type="protein sequence ID" value="MPM36103.1"/>
    <property type="molecule type" value="Genomic_DNA"/>
</dbReference>
<dbReference type="InterPro" id="IPR029021">
    <property type="entry name" value="Prot-tyrosine_phosphatase-like"/>
</dbReference>
<dbReference type="GO" id="GO:0004725">
    <property type="term" value="F:protein tyrosine phosphatase activity"/>
    <property type="evidence" value="ECO:0007669"/>
    <property type="project" value="UniProtKB-EC"/>
</dbReference>
<dbReference type="InterPro" id="IPR000387">
    <property type="entry name" value="Tyr_Pase_dom"/>
</dbReference>
<evidence type="ECO:0000313" key="4">
    <source>
        <dbReference type="EMBL" id="MPM36103.1"/>
    </source>
</evidence>